<proteinExistence type="predicted"/>
<dbReference type="PANTHER" id="PTHR14107:SF16">
    <property type="entry name" value="AT02583P"/>
    <property type="match status" value="1"/>
</dbReference>
<gene>
    <name evidence="5" type="ORF">VKT23_004498</name>
</gene>
<dbReference type="InterPro" id="IPR051362">
    <property type="entry name" value="WD_repeat_creC_regulators"/>
</dbReference>
<accession>A0ABR1JU92</accession>
<keyword evidence="2" id="KW-0677">Repeat</keyword>
<evidence type="ECO:0008006" key="7">
    <source>
        <dbReference type="Google" id="ProtNLM"/>
    </source>
</evidence>
<organism evidence="5 6">
    <name type="scientific">Marasmiellus scandens</name>
    <dbReference type="NCBI Taxonomy" id="2682957"/>
    <lineage>
        <taxon>Eukaryota</taxon>
        <taxon>Fungi</taxon>
        <taxon>Dikarya</taxon>
        <taxon>Basidiomycota</taxon>
        <taxon>Agaricomycotina</taxon>
        <taxon>Agaricomycetes</taxon>
        <taxon>Agaricomycetidae</taxon>
        <taxon>Agaricales</taxon>
        <taxon>Marasmiineae</taxon>
        <taxon>Omphalotaceae</taxon>
        <taxon>Marasmiellus</taxon>
    </lineage>
</organism>
<dbReference type="InterPro" id="IPR015943">
    <property type="entry name" value="WD40/YVTN_repeat-like_dom_sf"/>
</dbReference>
<dbReference type="Gene3D" id="2.130.10.10">
    <property type="entry name" value="YVTN repeat-like/Quinoprotein amine dehydrogenase"/>
    <property type="match status" value="1"/>
</dbReference>
<dbReference type="InterPro" id="IPR036322">
    <property type="entry name" value="WD40_repeat_dom_sf"/>
</dbReference>
<comment type="caution">
    <text evidence="5">The sequence shown here is derived from an EMBL/GenBank/DDBJ whole genome shotgun (WGS) entry which is preliminary data.</text>
</comment>
<sequence length="280" mass="31306">MICKTTFTAGGIAVTGKSDKEKAASVKNPVSHWKVSRKSVVDFVFSPDVKYVAAISEDGCLRVIDALAEQLVDCYSSYFGALTSIAWSPDGRFILTGGQDDLLTIFSPWEQRVVARCQGHSSFVSAVAFDELRCDGRTYRFGSVGEDNKLILWDFSSGALHHPKLQSIHHQRVSMSSTVSLSFKREGRSALYLPSTNNSTDENESPRYHPAPSRNEIAVVQPVLVKQMENELMTWISFLPRHVLTSTKTGHLKLWIRPLAPKTRQTSKYNRNVPDIRDLT</sequence>
<keyword evidence="1 3" id="KW-0853">WD repeat</keyword>
<dbReference type="PROSITE" id="PS50082">
    <property type="entry name" value="WD_REPEATS_2"/>
    <property type="match status" value="1"/>
</dbReference>
<evidence type="ECO:0000313" key="6">
    <source>
        <dbReference type="Proteomes" id="UP001498398"/>
    </source>
</evidence>
<dbReference type="PANTHER" id="PTHR14107">
    <property type="entry name" value="WD REPEAT PROTEIN"/>
    <property type="match status" value="1"/>
</dbReference>
<name>A0ABR1JU92_9AGAR</name>
<evidence type="ECO:0000256" key="4">
    <source>
        <dbReference type="SAM" id="MobiDB-lite"/>
    </source>
</evidence>
<evidence type="ECO:0000256" key="1">
    <source>
        <dbReference type="ARBA" id="ARBA00022574"/>
    </source>
</evidence>
<dbReference type="SUPFAM" id="SSF50978">
    <property type="entry name" value="WD40 repeat-like"/>
    <property type="match status" value="1"/>
</dbReference>
<evidence type="ECO:0000256" key="3">
    <source>
        <dbReference type="PROSITE-ProRule" id="PRU00221"/>
    </source>
</evidence>
<dbReference type="Pfam" id="PF00400">
    <property type="entry name" value="WD40"/>
    <property type="match status" value="2"/>
</dbReference>
<keyword evidence="6" id="KW-1185">Reference proteome</keyword>
<dbReference type="SMART" id="SM00320">
    <property type="entry name" value="WD40"/>
    <property type="match status" value="3"/>
</dbReference>
<protein>
    <recommendedName>
        <fullName evidence="7">Catabolite repression protein creC</fullName>
    </recommendedName>
</protein>
<evidence type="ECO:0000313" key="5">
    <source>
        <dbReference type="EMBL" id="KAK7467444.1"/>
    </source>
</evidence>
<feature type="repeat" description="WD" evidence="3">
    <location>
        <begin position="75"/>
        <end position="107"/>
    </location>
</feature>
<dbReference type="EMBL" id="JBANRG010000004">
    <property type="protein sequence ID" value="KAK7467444.1"/>
    <property type="molecule type" value="Genomic_DNA"/>
</dbReference>
<reference evidence="5 6" key="1">
    <citation type="submission" date="2024-01" db="EMBL/GenBank/DDBJ databases">
        <title>A draft genome for the cacao thread blight pathogen Marasmiellus scandens.</title>
        <authorList>
            <person name="Baruah I.K."/>
            <person name="Leung J."/>
            <person name="Bukari Y."/>
            <person name="Amoako-Attah I."/>
            <person name="Meinhardt L.W."/>
            <person name="Bailey B.A."/>
            <person name="Cohen S.P."/>
        </authorList>
    </citation>
    <scope>NUCLEOTIDE SEQUENCE [LARGE SCALE GENOMIC DNA]</scope>
    <source>
        <strain evidence="5 6">GH-19</strain>
    </source>
</reference>
<dbReference type="InterPro" id="IPR001680">
    <property type="entry name" value="WD40_rpt"/>
</dbReference>
<evidence type="ECO:0000256" key="2">
    <source>
        <dbReference type="ARBA" id="ARBA00022737"/>
    </source>
</evidence>
<dbReference type="Proteomes" id="UP001498398">
    <property type="component" value="Unassembled WGS sequence"/>
</dbReference>
<feature type="region of interest" description="Disordered" evidence="4">
    <location>
        <begin position="192"/>
        <end position="212"/>
    </location>
</feature>